<gene>
    <name evidence="1" type="ORF">JAAARDRAFT_31034</name>
</gene>
<organism evidence="1 2">
    <name type="scientific">Jaapia argillacea MUCL 33604</name>
    <dbReference type="NCBI Taxonomy" id="933084"/>
    <lineage>
        <taxon>Eukaryota</taxon>
        <taxon>Fungi</taxon>
        <taxon>Dikarya</taxon>
        <taxon>Basidiomycota</taxon>
        <taxon>Agaricomycotina</taxon>
        <taxon>Agaricomycetes</taxon>
        <taxon>Agaricomycetidae</taxon>
        <taxon>Jaapiales</taxon>
        <taxon>Jaapiaceae</taxon>
        <taxon>Jaapia</taxon>
    </lineage>
</organism>
<evidence type="ECO:0000313" key="1">
    <source>
        <dbReference type="EMBL" id="KDQ61578.1"/>
    </source>
</evidence>
<name>A0A067Q3D8_9AGAM</name>
<dbReference type="EMBL" id="KL197712">
    <property type="protein sequence ID" value="KDQ61578.1"/>
    <property type="molecule type" value="Genomic_DNA"/>
</dbReference>
<proteinExistence type="predicted"/>
<reference evidence="2" key="1">
    <citation type="journal article" date="2014" name="Proc. Natl. Acad. Sci. U.S.A.">
        <title>Extensive sampling of basidiomycete genomes demonstrates inadequacy of the white-rot/brown-rot paradigm for wood decay fungi.</title>
        <authorList>
            <person name="Riley R."/>
            <person name="Salamov A.A."/>
            <person name="Brown D.W."/>
            <person name="Nagy L.G."/>
            <person name="Floudas D."/>
            <person name="Held B.W."/>
            <person name="Levasseur A."/>
            <person name="Lombard V."/>
            <person name="Morin E."/>
            <person name="Otillar R."/>
            <person name="Lindquist E.A."/>
            <person name="Sun H."/>
            <person name="LaButti K.M."/>
            <person name="Schmutz J."/>
            <person name="Jabbour D."/>
            <person name="Luo H."/>
            <person name="Baker S.E."/>
            <person name="Pisabarro A.G."/>
            <person name="Walton J.D."/>
            <person name="Blanchette R.A."/>
            <person name="Henrissat B."/>
            <person name="Martin F."/>
            <person name="Cullen D."/>
            <person name="Hibbett D.S."/>
            <person name="Grigoriev I.V."/>
        </authorList>
    </citation>
    <scope>NUCLEOTIDE SEQUENCE [LARGE SCALE GENOMIC DNA]</scope>
    <source>
        <strain evidence="2">MUCL 33604</strain>
    </source>
</reference>
<accession>A0A067Q3D8</accession>
<dbReference type="HOGENOM" id="CLU_166304_0_0_1"/>
<dbReference type="Proteomes" id="UP000027265">
    <property type="component" value="Unassembled WGS sequence"/>
</dbReference>
<evidence type="ECO:0000313" key="2">
    <source>
        <dbReference type="Proteomes" id="UP000027265"/>
    </source>
</evidence>
<dbReference type="OrthoDB" id="3212455at2759"/>
<protein>
    <submittedName>
        <fullName evidence="1">Uncharacterized protein</fullName>
    </submittedName>
</protein>
<dbReference type="AlphaFoldDB" id="A0A067Q3D8"/>
<sequence>MMNQGSFAVAIVQRKVMIVQATRTHGPQDRWLDVNTYIPFGERIFLPSNVPQARISSSDILTIFPSSDVFDMPAAGEMLEVPPKAFAEFIELSSRNQKRYENLWKAYKVDTSKPRWWKVSVIA</sequence>
<dbReference type="InParanoid" id="A0A067Q3D8"/>
<keyword evidence="2" id="KW-1185">Reference proteome</keyword>